<comment type="pathway">
    <text evidence="2">Lipid metabolism; sphingolipid metabolism.</text>
</comment>
<dbReference type="SUPFAM" id="SSF51735">
    <property type="entry name" value="NAD(P)-binding Rossmann-fold domains"/>
    <property type="match status" value="1"/>
</dbReference>
<dbReference type="EC" id="1.1.1.102" evidence="9"/>
<evidence type="ECO:0000256" key="7">
    <source>
        <dbReference type="ARBA" id="ARBA00023002"/>
    </source>
</evidence>
<evidence type="ECO:0000256" key="8">
    <source>
        <dbReference type="ARBA" id="ARBA00023098"/>
    </source>
</evidence>
<evidence type="ECO:0000256" key="5">
    <source>
        <dbReference type="ARBA" id="ARBA00022857"/>
    </source>
</evidence>
<dbReference type="InterPro" id="IPR057326">
    <property type="entry name" value="KR_dom"/>
</dbReference>
<evidence type="ECO:0000256" key="2">
    <source>
        <dbReference type="ARBA" id="ARBA00004760"/>
    </source>
</evidence>
<evidence type="ECO:0000256" key="11">
    <source>
        <dbReference type="ARBA" id="ARBA00048930"/>
    </source>
</evidence>
<dbReference type="InterPro" id="IPR036291">
    <property type="entry name" value="NAD(P)-bd_dom_sf"/>
</dbReference>
<protein>
    <recommendedName>
        <fullName evidence="9">3-dehydrosphinganine reductase</fullName>
        <ecNumber evidence="9">1.1.1.102</ecNumber>
    </recommendedName>
</protein>
<dbReference type="EMBL" id="KZ454998">
    <property type="protein sequence ID" value="PKI82274.1"/>
    <property type="molecule type" value="Genomic_DNA"/>
</dbReference>
<comment type="function">
    <text evidence="10">Catalyzes the reduction of 3'-oxosphinganine (3-ketodihydrosphingosine/KDS) to sphinganine (dihydrosphingosine/DHS), the second step of de novo sphingolipid biosynthesis.</text>
</comment>
<evidence type="ECO:0000256" key="12">
    <source>
        <dbReference type="SAM" id="SignalP"/>
    </source>
</evidence>
<accession>A0A2N1J6V6</accession>
<dbReference type="GO" id="GO:0005789">
    <property type="term" value="C:endoplasmic reticulum membrane"/>
    <property type="evidence" value="ECO:0007669"/>
    <property type="project" value="TreeGrafter"/>
</dbReference>
<dbReference type="PANTHER" id="PTHR43550">
    <property type="entry name" value="3-KETODIHYDROSPHINGOSINE REDUCTASE"/>
    <property type="match status" value="1"/>
</dbReference>
<comment type="subcellular location">
    <subcellularLocation>
        <location evidence="1">Endoplasmic reticulum</location>
    </subcellularLocation>
</comment>
<keyword evidence="4" id="KW-0256">Endoplasmic reticulum</keyword>
<feature type="domain" description="Ketoreductase" evidence="13">
    <location>
        <begin position="28"/>
        <end position="183"/>
    </location>
</feature>
<sequence>MLLLLVAALCALLSYAMWPRKTWDAKGKSVLITGGSQGLGLALARQLCAQGANIVLCSRTEAKLNEAVQQVKHISYVVADVSTFPGAASAVAQCPFTPDAVFCCAGGAKPGMFLEHTAQDFEASMRTDYMTALATAHASARAMRAAGRSGKIVFVSSVLGLMGMVGYTQYSPMKYAIRGLGECLRSEFQLYGIGVHTYFPATILSPGYEQENKTKPAITKKLEEGDEKKSPEACAACLVRGVERGHFSITDGLIGNFLRVASDGSAPGNGFLVDLASQTFARIALVAWRRFIADRTIRAHGVD</sequence>
<dbReference type="GO" id="GO:0030148">
    <property type="term" value="P:sphingolipid biosynthetic process"/>
    <property type="evidence" value="ECO:0007669"/>
    <property type="project" value="InterPro"/>
</dbReference>
<dbReference type="OrthoDB" id="10267115at2759"/>
<reference evidence="14 15" key="1">
    <citation type="submission" date="2017-10" db="EMBL/GenBank/DDBJ databases">
        <title>A novel species of cold-tolerant Malassezia isolated from bats.</title>
        <authorList>
            <person name="Lorch J.M."/>
            <person name="Palmer J.M."/>
            <person name="Vanderwolf K.J."/>
            <person name="Schmidt K.Z."/>
            <person name="Verant M.L."/>
            <person name="Weller T.J."/>
            <person name="Blehert D.S."/>
        </authorList>
    </citation>
    <scope>NUCLEOTIDE SEQUENCE [LARGE SCALE GENOMIC DNA]</scope>
    <source>
        <strain evidence="14 15">NWHC:44797-103</strain>
    </source>
</reference>
<keyword evidence="5" id="KW-0521">NADP</keyword>
<keyword evidence="6" id="KW-0746">Sphingolipid metabolism</keyword>
<evidence type="ECO:0000256" key="3">
    <source>
        <dbReference type="ARBA" id="ARBA00004991"/>
    </source>
</evidence>
<evidence type="ECO:0000256" key="6">
    <source>
        <dbReference type="ARBA" id="ARBA00022919"/>
    </source>
</evidence>
<dbReference type="SMART" id="SM00822">
    <property type="entry name" value="PKS_KR"/>
    <property type="match status" value="1"/>
</dbReference>
<evidence type="ECO:0000256" key="9">
    <source>
        <dbReference type="ARBA" id="ARBA00026112"/>
    </source>
</evidence>
<evidence type="ECO:0000313" key="15">
    <source>
        <dbReference type="Proteomes" id="UP000232875"/>
    </source>
</evidence>
<dbReference type="FunFam" id="3.40.50.720:FF:000468">
    <property type="entry name" value="Short-chain dehydrogenase, putative"/>
    <property type="match status" value="1"/>
</dbReference>
<dbReference type="CDD" id="cd08939">
    <property type="entry name" value="KDSR-like_SDR_c"/>
    <property type="match status" value="1"/>
</dbReference>
<comment type="catalytic activity">
    <reaction evidence="11">
        <text>sphinganine + NADP(+) = 3-oxosphinganine + NADPH + H(+)</text>
        <dbReference type="Rhea" id="RHEA:22640"/>
        <dbReference type="ChEBI" id="CHEBI:15378"/>
        <dbReference type="ChEBI" id="CHEBI:57783"/>
        <dbReference type="ChEBI" id="CHEBI:57817"/>
        <dbReference type="ChEBI" id="CHEBI:58299"/>
        <dbReference type="ChEBI" id="CHEBI:58349"/>
        <dbReference type="EC" id="1.1.1.102"/>
    </reaction>
    <physiologicalReaction direction="right-to-left" evidence="11">
        <dbReference type="Rhea" id="RHEA:22642"/>
    </physiologicalReaction>
</comment>
<dbReference type="InterPro" id="IPR002347">
    <property type="entry name" value="SDR_fam"/>
</dbReference>
<dbReference type="PANTHER" id="PTHR43550:SF3">
    <property type="entry name" value="3-KETODIHYDROSPHINGOSINE REDUCTASE"/>
    <property type="match status" value="1"/>
</dbReference>
<keyword evidence="8" id="KW-0443">Lipid metabolism</keyword>
<evidence type="ECO:0000256" key="4">
    <source>
        <dbReference type="ARBA" id="ARBA00022824"/>
    </source>
</evidence>
<dbReference type="Pfam" id="PF00106">
    <property type="entry name" value="adh_short"/>
    <property type="match status" value="1"/>
</dbReference>
<keyword evidence="15" id="KW-1185">Reference proteome</keyword>
<feature type="chain" id="PRO_5015007274" description="3-dehydrosphinganine reductase" evidence="12">
    <location>
        <begin position="17"/>
        <end position="303"/>
    </location>
</feature>
<dbReference type="AlphaFoldDB" id="A0A2N1J6V6"/>
<dbReference type="GO" id="GO:0047560">
    <property type="term" value="F:3-dehydrosphinganine reductase activity"/>
    <property type="evidence" value="ECO:0007669"/>
    <property type="project" value="UniProtKB-EC"/>
</dbReference>
<keyword evidence="12" id="KW-0732">Signal</keyword>
<keyword evidence="7" id="KW-0560">Oxidoreductase</keyword>
<comment type="pathway">
    <text evidence="3">Sphingolipid metabolism.</text>
</comment>
<evidence type="ECO:0000259" key="13">
    <source>
        <dbReference type="SMART" id="SM00822"/>
    </source>
</evidence>
<evidence type="ECO:0000256" key="1">
    <source>
        <dbReference type="ARBA" id="ARBA00004240"/>
    </source>
</evidence>
<gene>
    <name evidence="14" type="primary">TSC10</name>
    <name evidence="14" type="ORF">MVES_003809</name>
</gene>
<organism evidence="14 15">
    <name type="scientific">Malassezia vespertilionis</name>
    <dbReference type="NCBI Taxonomy" id="2020962"/>
    <lineage>
        <taxon>Eukaryota</taxon>
        <taxon>Fungi</taxon>
        <taxon>Dikarya</taxon>
        <taxon>Basidiomycota</taxon>
        <taxon>Ustilaginomycotina</taxon>
        <taxon>Malasseziomycetes</taxon>
        <taxon>Malasseziales</taxon>
        <taxon>Malasseziaceae</taxon>
        <taxon>Malassezia</taxon>
    </lineage>
</organism>
<dbReference type="PRINTS" id="PR00081">
    <property type="entry name" value="GDHRDH"/>
</dbReference>
<name>A0A2N1J6V6_9BASI</name>
<feature type="signal peptide" evidence="12">
    <location>
        <begin position="1"/>
        <end position="16"/>
    </location>
</feature>
<proteinExistence type="predicted"/>
<dbReference type="Gene3D" id="3.40.50.720">
    <property type="entry name" value="NAD(P)-binding Rossmann-like Domain"/>
    <property type="match status" value="1"/>
</dbReference>
<evidence type="ECO:0000256" key="10">
    <source>
        <dbReference type="ARBA" id="ARBA00044737"/>
    </source>
</evidence>
<dbReference type="InterPro" id="IPR045022">
    <property type="entry name" value="KDSR-like"/>
</dbReference>
<dbReference type="Proteomes" id="UP000232875">
    <property type="component" value="Unassembled WGS sequence"/>
</dbReference>
<evidence type="ECO:0000313" key="14">
    <source>
        <dbReference type="EMBL" id="PKI82274.1"/>
    </source>
</evidence>
<dbReference type="STRING" id="2020962.A0A2N1J6V6"/>
<dbReference type="GO" id="GO:0006666">
    <property type="term" value="P:3-keto-sphinganine metabolic process"/>
    <property type="evidence" value="ECO:0007669"/>
    <property type="project" value="InterPro"/>
</dbReference>